<dbReference type="InterPro" id="IPR018642">
    <property type="entry name" value="DUF2066"/>
</dbReference>
<feature type="compositionally biased region" description="Basic and acidic residues" evidence="1">
    <location>
        <begin position="369"/>
        <end position="381"/>
    </location>
</feature>
<protein>
    <recommendedName>
        <fullName evidence="4">DUF2066 domain-containing protein</fullName>
    </recommendedName>
</protein>
<name>A0ABX6R169_9VIBR</name>
<dbReference type="Proteomes" id="UP000515264">
    <property type="component" value="Chromosome 1"/>
</dbReference>
<keyword evidence="3" id="KW-1185">Reference proteome</keyword>
<sequence length="499" mass="56303">MLQGCYFFARGDQEYLSLWQGFLAGKPIVAYDRDTIVDVFWITMRNFACLILLCLTFSGYAATQVNIYRSEVTLDQEQDESQARIQGMENVIIRATGEQDAVNNPVVKKALSRNRLYLSQISYGQKDDQKIVKMQFSAKQIRTLLTQAQLPFWPVRRATILVWYVEDHNFQRNIAWENVANANVQQLKQLAEKRGLPLIVPVGDFDDITSIEASDIWGEFLQPIRDASERYHPDAILIIRAQSDTLNWKLYDQTPEKLLDISVPPMSGRLNGDDELAQLIHQLTQYYAKKNRVVVAGQSSHSMILNVKHLSRAVHFFKLEQALNQLSSVASVDVIQIQGDEVTFRVHLLTTQEEFEQELASLNLIEQLPKPDGEMGFDEQRPVAPSQAEQPSLPEETAVNGTVTAPALSDQPLSEQPLSEKKLSEQPLSQPSSEEDSTGKKSVNDVDSQVMVNPPVDIGQSSLQYQWRQRPVTEQSDDDSQAEASQDTVSRGQVPQDTP</sequence>
<dbReference type="Pfam" id="PF09839">
    <property type="entry name" value="DUF2066"/>
    <property type="match status" value="1"/>
</dbReference>
<proteinExistence type="predicted"/>
<feature type="compositionally biased region" description="Polar residues" evidence="1">
    <location>
        <begin position="488"/>
        <end position="499"/>
    </location>
</feature>
<evidence type="ECO:0000313" key="2">
    <source>
        <dbReference type="EMBL" id="QMV15143.1"/>
    </source>
</evidence>
<reference evidence="2 3" key="1">
    <citation type="journal article" date="2020" name="J. Nat. Prod.">
        <title>Genomics-Metabolomics Profiling Disclosed Marine Vibrio spartinae 3.6 as a Producer of a New Branched Side Chain Prodigiosin.</title>
        <authorList>
            <person name="Vitale G.A."/>
            <person name="Sciarretta M."/>
            <person name="Palma Esposito F."/>
            <person name="January G.G."/>
            <person name="Giaccio M."/>
            <person name="Bunk B."/>
            <person name="Sproer C."/>
            <person name="Bajerski F."/>
            <person name="Power D."/>
            <person name="Festa C."/>
            <person name="Monti M.C."/>
            <person name="D'Auria M.V."/>
            <person name="de Pascale D."/>
        </authorList>
    </citation>
    <scope>NUCLEOTIDE SEQUENCE [LARGE SCALE GENOMIC DNA]</scope>
    <source>
        <strain evidence="2 3">3.6</strain>
    </source>
</reference>
<feature type="region of interest" description="Disordered" evidence="1">
    <location>
        <begin position="369"/>
        <end position="499"/>
    </location>
</feature>
<organism evidence="2 3">
    <name type="scientific">Vibrio spartinae</name>
    <dbReference type="NCBI Taxonomy" id="1918945"/>
    <lineage>
        <taxon>Bacteria</taxon>
        <taxon>Pseudomonadati</taxon>
        <taxon>Pseudomonadota</taxon>
        <taxon>Gammaproteobacteria</taxon>
        <taxon>Vibrionales</taxon>
        <taxon>Vibrionaceae</taxon>
        <taxon>Vibrio</taxon>
    </lineage>
</organism>
<evidence type="ECO:0008006" key="4">
    <source>
        <dbReference type="Google" id="ProtNLM"/>
    </source>
</evidence>
<evidence type="ECO:0000256" key="1">
    <source>
        <dbReference type="SAM" id="MobiDB-lite"/>
    </source>
</evidence>
<accession>A0ABX6R169</accession>
<gene>
    <name evidence="2" type="ORF">Vspart_02421</name>
</gene>
<dbReference type="EMBL" id="CP046268">
    <property type="protein sequence ID" value="QMV15143.1"/>
    <property type="molecule type" value="Genomic_DNA"/>
</dbReference>
<evidence type="ECO:0000313" key="3">
    <source>
        <dbReference type="Proteomes" id="UP000515264"/>
    </source>
</evidence>